<dbReference type="STRING" id="133412.A0A1R1XAT6"/>
<evidence type="ECO:0000256" key="8">
    <source>
        <dbReference type="ARBA" id="ARBA00023128"/>
    </source>
</evidence>
<dbReference type="Pfam" id="PF00153">
    <property type="entry name" value="Mito_carr"/>
    <property type="match status" value="3"/>
</dbReference>
<keyword evidence="3 11" id="KW-0813">Transport</keyword>
<dbReference type="InterPro" id="IPR018108">
    <property type="entry name" value="MCP_transmembrane"/>
</dbReference>
<dbReference type="PANTHER" id="PTHR45760">
    <property type="entry name" value="FI19922P1-RELATED"/>
    <property type="match status" value="1"/>
</dbReference>
<sequence>MKFTPSYVSHEAISSLRAYTPSTSSTVINGTLDGFKTIFRAEGASGLWRGLNVTLVAALPSTVIYYVGYDVLRSKLKVYGANNKNFDIYSPLLAGCIARSISATIISPLELTRTIMQSSSSMQLSVVTSGLKQLIKTDGLRTLWAGLLPTLWRDVPFSAAYWFGYEQISSMLTHEYDTGAKSFTTTFVSGALSGSIAAVLTNPFDVAKTARQVALNNNNGFGNLPAAGSFNPQTSASNVKVTSIIRNIIANEGWAGLYTGLAPRLIKIAPACAIMITSYEFGKSLFIK</sequence>
<dbReference type="EMBL" id="LSSN01004304">
    <property type="protein sequence ID" value="OMJ11749.1"/>
    <property type="molecule type" value="Genomic_DNA"/>
</dbReference>
<dbReference type="GO" id="GO:1990542">
    <property type="term" value="P:mitochondrial transmembrane transport"/>
    <property type="evidence" value="ECO:0007669"/>
    <property type="project" value="InterPro"/>
</dbReference>
<comment type="caution">
    <text evidence="12">The sequence shown here is derived from an EMBL/GenBank/DDBJ whole genome shotgun (WGS) entry which is preliminary data.</text>
</comment>
<evidence type="ECO:0000256" key="6">
    <source>
        <dbReference type="ARBA" id="ARBA00022792"/>
    </source>
</evidence>
<dbReference type="AlphaFoldDB" id="A0A1R1XAT6"/>
<protein>
    <submittedName>
        <fullName evidence="12">Solute carrier family 25 member 40</fullName>
    </submittedName>
</protein>
<organism evidence="12 13">
    <name type="scientific">Smittium culicis</name>
    <dbReference type="NCBI Taxonomy" id="133412"/>
    <lineage>
        <taxon>Eukaryota</taxon>
        <taxon>Fungi</taxon>
        <taxon>Fungi incertae sedis</taxon>
        <taxon>Zoopagomycota</taxon>
        <taxon>Kickxellomycotina</taxon>
        <taxon>Harpellomycetes</taxon>
        <taxon>Harpellales</taxon>
        <taxon>Legeriomycetaceae</taxon>
        <taxon>Smittium</taxon>
    </lineage>
</organism>
<accession>A0A1R1XAT6</accession>
<feature type="repeat" description="Solcar" evidence="10">
    <location>
        <begin position="181"/>
        <end position="285"/>
    </location>
</feature>
<evidence type="ECO:0000256" key="1">
    <source>
        <dbReference type="ARBA" id="ARBA00004448"/>
    </source>
</evidence>
<evidence type="ECO:0000256" key="7">
    <source>
        <dbReference type="ARBA" id="ARBA00022989"/>
    </source>
</evidence>
<dbReference type="SUPFAM" id="SSF103506">
    <property type="entry name" value="Mitochondrial carrier"/>
    <property type="match status" value="1"/>
</dbReference>
<dbReference type="InterPro" id="IPR023395">
    <property type="entry name" value="MCP_dom_sf"/>
</dbReference>
<keyword evidence="6" id="KW-0999">Mitochondrion inner membrane</keyword>
<evidence type="ECO:0000256" key="9">
    <source>
        <dbReference type="ARBA" id="ARBA00023136"/>
    </source>
</evidence>
<evidence type="ECO:0000313" key="12">
    <source>
        <dbReference type="EMBL" id="OMJ11749.1"/>
    </source>
</evidence>
<keyword evidence="8" id="KW-0496">Mitochondrion</keyword>
<name>A0A1R1XAT6_9FUNG</name>
<keyword evidence="5" id="KW-0677">Repeat</keyword>
<keyword evidence="9 10" id="KW-0472">Membrane</keyword>
<comment type="similarity">
    <text evidence="2 11">Belongs to the mitochondrial carrier (TC 2.A.29) family.</text>
</comment>
<feature type="repeat" description="Solcar" evidence="10">
    <location>
        <begin position="86"/>
        <end position="171"/>
    </location>
</feature>
<proteinExistence type="inferred from homology"/>
<reference evidence="12 13" key="1">
    <citation type="submission" date="2017-01" db="EMBL/GenBank/DDBJ databases">
        <authorList>
            <person name="Mah S.A."/>
            <person name="Swanson W.J."/>
            <person name="Moy G.W."/>
            <person name="Vacquier V.D."/>
        </authorList>
    </citation>
    <scope>NUCLEOTIDE SEQUENCE [LARGE SCALE GENOMIC DNA]</scope>
    <source>
        <strain evidence="12 13">GSMNP</strain>
    </source>
</reference>
<keyword evidence="4 10" id="KW-0812">Transmembrane</keyword>
<dbReference type="PANTHER" id="PTHR45760:SF2">
    <property type="entry name" value="FI19922P1-RELATED"/>
    <property type="match status" value="1"/>
</dbReference>
<evidence type="ECO:0000256" key="11">
    <source>
        <dbReference type="RuleBase" id="RU000488"/>
    </source>
</evidence>
<dbReference type="Proteomes" id="UP000187283">
    <property type="component" value="Unassembled WGS sequence"/>
</dbReference>
<dbReference type="GO" id="GO:0005743">
    <property type="term" value="C:mitochondrial inner membrane"/>
    <property type="evidence" value="ECO:0007669"/>
    <property type="project" value="UniProtKB-SubCell"/>
</dbReference>
<dbReference type="OrthoDB" id="1747031at2759"/>
<keyword evidence="7" id="KW-1133">Transmembrane helix</keyword>
<evidence type="ECO:0000256" key="4">
    <source>
        <dbReference type="ARBA" id="ARBA00022692"/>
    </source>
</evidence>
<comment type="subcellular location">
    <subcellularLocation>
        <location evidence="1">Mitochondrion inner membrane</location>
        <topology evidence="1">Multi-pass membrane protein</topology>
    </subcellularLocation>
</comment>
<evidence type="ECO:0000256" key="10">
    <source>
        <dbReference type="PROSITE-ProRule" id="PRU00282"/>
    </source>
</evidence>
<gene>
    <name evidence="12" type="ORF">AYI70_g9517</name>
</gene>
<evidence type="ECO:0000256" key="2">
    <source>
        <dbReference type="ARBA" id="ARBA00006375"/>
    </source>
</evidence>
<keyword evidence="13" id="KW-1185">Reference proteome</keyword>
<feature type="repeat" description="Solcar" evidence="10">
    <location>
        <begin position="1"/>
        <end position="75"/>
    </location>
</feature>
<dbReference type="InterPro" id="IPR045315">
    <property type="entry name" value="Mtm1-like"/>
</dbReference>
<evidence type="ECO:0000256" key="5">
    <source>
        <dbReference type="ARBA" id="ARBA00022737"/>
    </source>
</evidence>
<dbReference type="PROSITE" id="PS50920">
    <property type="entry name" value="SOLCAR"/>
    <property type="match status" value="3"/>
</dbReference>
<evidence type="ECO:0000256" key="3">
    <source>
        <dbReference type="ARBA" id="ARBA00022448"/>
    </source>
</evidence>
<evidence type="ECO:0000313" key="13">
    <source>
        <dbReference type="Proteomes" id="UP000187283"/>
    </source>
</evidence>
<dbReference type="Gene3D" id="1.50.40.10">
    <property type="entry name" value="Mitochondrial carrier domain"/>
    <property type="match status" value="1"/>
</dbReference>